<organism evidence="1 2">
    <name type="scientific">Helianthus annuus</name>
    <name type="common">Common sunflower</name>
    <dbReference type="NCBI Taxonomy" id="4232"/>
    <lineage>
        <taxon>Eukaryota</taxon>
        <taxon>Viridiplantae</taxon>
        <taxon>Streptophyta</taxon>
        <taxon>Embryophyta</taxon>
        <taxon>Tracheophyta</taxon>
        <taxon>Spermatophyta</taxon>
        <taxon>Magnoliopsida</taxon>
        <taxon>eudicotyledons</taxon>
        <taxon>Gunneridae</taxon>
        <taxon>Pentapetalae</taxon>
        <taxon>asterids</taxon>
        <taxon>campanulids</taxon>
        <taxon>Asterales</taxon>
        <taxon>Asteraceae</taxon>
        <taxon>Asteroideae</taxon>
        <taxon>Heliantheae alliance</taxon>
        <taxon>Heliantheae</taxon>
        <taxon>Helianthus</taxon>
    </lineage>
</organism>
<evidence type="ECO:0000313" key="1">
    <source>
        <dbReference type="EMBL" id="KAF5761604.1"/>
    </source>
</evidence>
<dbReference type="Proteomes" id="UP000215914">
    <property type="component" value="Unassembled WGS sequence"/>
</dbReference>
<accession>A0A9K3H1U8</accession>
<protein>
    <submittedName>
        <fullName evidence="1">Uncharacterized protein</fullName>
    </submittedName>
</protein>
<gene>
    <name evidence="1" type="ORF">HanXRQr2_Chr16g0767031</name>
</gene>
<proteinExistence type="predicted"/>
<keyword evidence="2" id="KW-1185">Reference proteome</keyword>
<name>A0A9K3H1U8_HELAN</name>
<reference evidence="1" key="1">
    <citation type="journal article" date="2017" name="Nature">
        <title>The sunflower genome provides insights into oil metabolism, flowering and Asterid evolution.</title>
        <authorList>
            <person name="Badouin H."/>
            <person name="Gouzy J."/>
            <person name="Grassa C.J."/>
            <person name="Murat F."/>
            <person name="Staton S.E."/>
            <person name="Cottret L."/>
            <person name="Lelandais-Briere C."/>
            <person name="Owens G.L."/>
            <person name="Carrere S."/>
            <person name="Mayjonade B."/>
            <person name="Legrand L."/>
            <person name="Gill N."/>
            <person name="Kane N.C."/>
            <person name="Bowers J.E."/>
            <person name="Hubner S."/>
            <person name="Bellec A."/>
            <person name="Berard A."/>
            <person name="Berges H."/>
            <person name="Blanchet N."/>
            <person name="Boniface M.C."/>
            <person name="Brunel D."/>
            <person name="Catrice O."/>
            <person name="Chaidir N."/>
            <person name="Claudel C."/>
            <person name="Donnadieu C."/>
            <person name="Faraut T."/>
            <person name="Fievet G."/>
            <person name="Helmstetter N."/>
            <person name="King M."/>
            <person name="Knapp S.J."/>
            <person name="Lai Z."/>
            <person name="Le Paslier M.C."/>
            <person name="Lippi Y."/>
            <person name="Lorenzon L."/>
            <person name="Mandel J.R."/>
            <person name="Marage G."/>
            <person name="Marchand G."/>
            <person name="Marquand E."/>
            <person name="Bret-Mestries E."/>
            <person name="Morien E."/>
            <person name="Nambeesan S."/>
            <person name="Nguyen T."/>
            <person name="Pegot-Espagnet P."/>
            <person name="Pouilly N."/>
            <person name="Raftis F."/>
            <person name="Sallet E."/>
            <person name="Schiex T."/>
            <person name="Thomas J."/>
            <person name="Vandecasteele C."/>
            <person name="Vares D."/>
            <person name="Vear F."/>
            <person name="Vautrin S."/>
            <person name="Crespi M."/>
            <person name="Mangin B."/>
            <person name="Burke J.M."/>
            <person name="Salse J."/>
            <person name="Munos S."/>
            <person name="Vincourt P."/>
            <person name="Rieseberg L.H."/>
            <person name="Langlade N.B."/>
        </authorList>
    </citation>
    <scope>NUCLEOTIDE SEQUENCE</scope>
    <source>
        <tissue evidence="1">Leaves</tissue>
    </source>
</reference>
<dbReference type="Gramene" id="mRNA:HanXRQr2_Chr16g0767031">
    <property type="protein sequence ID" value="mRNA:HanXRQr2_Chr16g0767031"/>
    <property type="gene ID" value="HanXRQr2_Chr16g0767031"/>
</dbReference>
<dbReference type="AlphaFoldDB" id="A0A9K3H1U8"/>
<reference evidence="1" key="2">
    <citation type="submission" date="2020-06" db="EMBL/GenBank/DDBJ databases">
        <title>Helianthus annuus Genome sequencing and assembly Release 2.</title>
        <authorList>
            <person name="Gouzy J."/>
            <person name="Langlade N."/>
            <person name="Munos S."/>
        </authorList>
    </citation>
    <scope>NUCLEOTIDE SEQUENCE</scope>
    <source>
        <tissue evidence="1">Leaves</tissue>
    </source>
</reference>
<dbReference type="EMBL" id="MNCJ02000331">
    <property type="protein sequence ID" value="KAF5761604.1"/>
    <property type="molecule type" value="Genomic_DNA"/>
</dbReference>
<evidence type="ECO:0000313" key="2">
    <source>
        <dbReference type="Proteomes" id="UP000215914"/>
    </source>
</evidence>
<sequence>MCFCYVVFGRKLCVVRHQATGHLISIGTKHPSPTALGGGGGGGNAHEKGVSGVMCWNGDVLKERGRQTITHF</sequence>
<comment type="caution">
    <text evidence="1">The sequence shown here is derived from an EMBL/GenBank/DDBJ whole genome shotgun (WGS) entry which is preliminary data.</text>
</comment>